<dbReference type="InterPro" id="IPR036513">
    <property type="entry name" value="STAS_dom_sf"/>
</dbReference>
<protein>
    <recommendedName>
        <fullName evidence="5">STAS domain-containing protein</fullName>
    </recommendedName>
</protein>
<dbReference type="Pfam" id="PF03861">
    <property type="entry name" value="ANTAR"/>
    <property type="match status" value="1"/>
</dbReference>
<dbReference type="RefSeq" id="WP_124340993.1">
    <property type="nucleotide sequence ID" value="NZ_BHYL01000001.1"/>
</dbReference>
<proteinExistence type="predicted"/>
<sequence length="326" mass="33847">MHSQDEAQVGQYQFSAGGDRWRWSDGMFEIHGMEAGEVVPTRDLFLRHVRPDHRDRVAAALDACERDGTPLGEHYVLVDLAGDERAVTLSGGREDSADGPTVSGFLVDVSVSQRVAVADAVNAQLHQALESHAVIDQAKGVLMLVYGIDGDAAFELLRWSSQQRNVRLLALAERLVAAVESAGGLAPTSRAKLDELFFQSLGEEASAVPATPPAQGLIVSSRVVGGVPVVAARGPVDLATAGVLSAAIAAASGAARQAGRLVVDLREATHVGSAGVSVLASLDRRARTQGTRLRVLVGPDSALLLAAGHGLEVAVVDPAGTVGALS</sequence>
<evidence type="ECO:0000259" key="2">
    <source>
        <dbReference type="PROSITE" id="PS50921"/>
    </source>
</evidence>
<evidence type="ECO:0000313" key="3">
    <source>
        <dbReference type="EMBL" id="GCD18439.1"/>
    </source>
</evidence>
<dbReference type="SUPFAM" id="SSF52091">
    <property type="entry name" value="SpoIIaa-like"/>
    <property type="match status" value="1"/>
</dbReference>
<reference evidence="3 4" key="1">
    <citation type="submission" date="2018-11" db="EMBL/GenBank/DDBJ databases">
        <title>Draft genome sequence of Cellulomonas takizawaensis strain TKZ-21.</title>
        <authorList>
            <person name="Yamamura H."/>
            <person name="Hayashi T."/>
            <person name="Hamada M."/>
            <person name="Serisawa Y."/>
            <person name="Matsuyama K."/>
            <person name="Nakagawa Y."/>
            <person name="Otoguro M."/>
            <person name="Yanagida F."/>
            <person name="Hayakawa M."/>
        </authorList>
    </citation>
    <scope>NUCLEOTIDE SEQUENCE [LARGE SCALE GENOMIC DNA]</scope>
    <source>
        <strain evidence="3 4">TKZ-21</strain>
    </source>
</reference>
<dbReference type="GO" id="GO:0003723">
    <property type="term" value="F:RNA binding"/>
    <property type="evidence" value="ECO:0007669"/>
    <property type="project" value="InterPro"/>
</dbReference>
<dbReference type="Gene3D" id="3.30.450.20">
    <property type="entry name" value="PAS domain"/>
    <property type="match status" value="1"/>
</dbReference>
<dbReference type="InterPro" id="IPR011006">
    <property type="entry name" value="CheY-like_superfamily"/>
</dbReference>
<dbReference type="InterPro" id="IPR002645">
    <property type="entry name" value="STAS_dom"/>
</dbReference>
<name>A0A401UUT3_9CELL</name>
<dbReference type="PROSITE" id="PS50801">
    <property type="entry name" value="STAS"/>
    <property type="match status" value="1"/>
</dbReference>
<dbReference type="InterPro" id="IPR035965">
    <property type="entry name" value="PAS-like_dom_sf"/>
</dbReference>
<dbReference type="InterPro" id="IPR036388">
    <property type="entry name" value="WH-like_DNA-bd_sf"/>
</dbReference>
<feature type="domain" description="STAS" evidence="1">
    <location>
        <begin position="217"/>
        <end position="295"/>
    </location>
</feature>
<organism evidence="3 4">
    <name type="scientific">Cellulomonas algicola</name>
    <dbReference type="NCBI Taxonomy" id="2071633"/>
    <lineage>
        <taxon>Bacteria</taxon>
        <taxon>Bacillati</taxon>
        <taxon>Actinomycetota</taxon>
        <taxon>Actinomycetes</taxon>
        <taxon>Micrococcales</taxon>
        <taxon>Cellulomonadaceae</taxon>
        <taxon>Cellulomonas</taxon>
    </lineage>
</organism>
<dbReference type="SUPFAM" id="SSF52172">
    <property type="entry name" value="CheY-like"/>
    <property type="match status" value="1"/>
</dbReference>
<dbReference type="SUPFAM" id="SSF55785">
    <property type="entry name" value="PYP-like sensor domain (PAS domain)"/>
    <property type="match status" value="1"/>
</dbReference>
<dbReference type="Gene3D" id="3.30.750.24">
    <property type="entry name" value="STAS domain"/>
    <property type="match status" value="1"/>
</dbReference>
<evidence type="ECO:0008006" key="5">
    <source>
        <dbReference type="Google" id="ProtNLM"/>
    </source>
</evidence>
<dbReference type="PROSITE" id="PS50921">
    <property type="entry name" value="ANTAR"/>
    <property type="match status" value="1"/>
</dbReference>
<keyword evidence="4" id="KW-1185">Reference proteome</keyword>
<dbReference type="InterPro" id="IPR005561">
    <property type="entry name" value="ANTAR"/>
</dbReference>
<accession>A0A401UUT3</accession>
<dbReference type="Proteomes" id="UP000288246">
    <property type="component" value="Unassembled WGS sequence"/>
</dbReference>
<dbReference type="OrthoDB" id="3787288at2"/>
<dbReference type="Gene3D" id="1.10.10.10">
    <property type="entry name" value="Winged helix-like DNA-binding domain superfamily/Winged helix DNA-binding domain"/>
    <property type="match status" value="1"/>
</dbReference>
<evidence type="ECO:0000259" key="1">
    <source>
        <dbReference type="PROSITE" id="PS50801"/>
    </source>
</evidence>
<dbReference type="AlphaFoldDB" id="A0A401UUT3"/>
<dbReference type="SMART" id="SM01012">
    <property type="entry name" value="ANTAR"/>
    <property type="match status" value="1"/>
</dbReference>
<dbReference type="EMBL" id="BHYL01000001">
    <property type="protein sequence ID" value="GCD18439.1"/>
    <property type="molecule type" value="Genomic_DNA"/>
</dbReference>
<comment type="caution">
    <text evidence="3">The sequence shown here is derived from an EMBL/GenBank/DDBJ whole genome shotgun (WGS) entry which is preliminary data.</text>
</comment>
<dbReference type="Pfam" id="PF01740">
    <property type="entry name" value="STAS"/>
    <property type="match status" value="1"/>
</dbReference>
<feature type="domain" description="ANTAR" evidence="2">
    <location>
        <begin position="115"/>
        <end position="176"/>
    </location>
</feature>
<evidence type="ECO:0000313" key="4">
    <source>
        <dbReference type="Proteomes" id="UP000288246"/>
    </source>
</evidence>
<gene>
    <name evidence="3" type="ORF">CTKZ_00010</name>
</gene>